<organism evidence="2">
    <name type="scientific">viral metagenome</name>
    <dbReference type="NCBI Taxonomy" id="1070528"/>
    <lineage>
        <taxon>unclassified sequences</taxon>
        <taxon>metagenomes</taxon>
        <taxon>organismal metagenomes</taxon>
    </lineage>
</organism>
<dbReference type="AlphaFoldDB" id="A0A6C0CNM8"/>
<evidence type="ECO:0000313" key="2">
    <source>
        <dbReference type="EMBL" id="QHT05284.1"/>
    </source>
</evidence>
<dbReference type="EMBL" id="MN739452">
    <property type="protein sequence ID" value="QHT05284.1"/>
    <property type="molecule type" value="Genomic_DNA"/>
</dbReference>
<accession>A0A6C0CNM8</accession>
<feature type="region of interest" description="Disordered" evidence="1">
    <location>
        <begin position="1"/>
        <end position="27"/>
    </location>
</feature>
<evidence type="ECO:0000256" key="1">
    <source>
        <dbReference type="SAM" id="MobiDB-lite"/>
    </source>
</evidence>
<name>A0A6C0CNM8_9ZZZZ</name>
<sequence length="104" mass="10949">MGLSNASARARNYTKTTNQCQGGGNKKAGLISRVVPSAVSLHHLGHGRNGTGAHPHHKQVKYMNMLKATPTGSVGVGRVPQGVRSSAWNMVGTSAHSMNRICSM</sequence>
<protein>
    <submittedName>
        <fullName evidence="2">Uncharacterized protein</fullName>
    </submittedName>
</protein>
<reference evidence="2" key="1">
    <citation type="journal article" date="2020" name="Nature">
        <title>Giant virus diversity and host interactions through global metagenomics.</title>
        <authorList>
            <person name="Schulz F."/>
            <person name="Roux S."/>
            <person name="Paez-Espino D."/>
            <person name="Jungbluth S."/>
            <person name="Walsh D.A."/>
            <person name="Denef V.J."/>
            <person name="McMahon K.D."/>
            <person name="Konstantinidis K.T."/>
            <person name="Eloe-Fadrosh E.A."/>
            <person name="Kyrpides N.C."/>
            <person name="Woyke T."/>
        </authorList>
    </citation>
    <scope>NUCLEOTIDE SEQUENCE</scope>
    <source>
        <strain evidence="2">GVMAG-M-3300021375-17</strain>
    </source>
</reference>
<proteinExistence type="predicted"/>
<feature type="compositionally biased region" description="Polar residues" evidence="1">
    <location>
        <begin position="1"/>
        <end position="20"/>
    </location>
</feature>